<protein>
    <recommendedName>
        <fullName evidence="8">Peptidoglycan-associated lipoprotein</fullName>
        <shortName evidence="8">PAL</shortName>
    </recommendedName>
</protein>
<comment type="subcellular location">
    <subcellularLocation>
        <location evidence="8">Cell outer membrane</location>
        <topology evidence="8">Lipid-anchor</topology>
    </subcellularLocation>
</comment>
<comment type="similarity">
    <text evidence="8">Belongs to the Pal lipoprotein family.</text>
</comment>
<dbReference type="RefSeq" id="WP_135083074.1">
    <property type="nucleotide sequence ID" value="NZ_SPDV01000002.1"/>
</dbReference>
<dbReference type="OrthoDB" id="9809164at2"/>
<dbReference type="HAMAP" id="MF_02204">
    <property type="entry name" value="Pal"/>
    <property type="match status" value="1"/>
</dbReference>
<name>A0A4Y8ZXL6_9SPHN</name>
<dbReference type="PRINTS" id="PR01021">
    <property type="entry name" value="OMPADOMAIN"/>
</dbReference>
<comment type="caution">
    <text evidence="11">The sequence shown here is derived from an EMBL/GenBank/DDBJ whole genome shotgun (WGS) entry which is preliminary data.</text>
</comment>
<evidence type="ECO:0000256" key="2">
    <source>
        <dbReference type="ARBA" id="ARBA00022729"/>
    </source>
</evidence>
<feature type="compositionally biased region" description="Low complexity" evidence="9">
    <location>
        <begin position="38"/>
        <end position="53"/>
    </location>
</feature>
<dbReference type="AlphaFoldDB" id="A0A4Y8ZXL6"/>
<dbReference type="PROSITE" id="PS51123">
    <property type="entry name" value="OMPA_2"/>
    <property type="match status" value="1"/>
</dbReference>
<dbReference type="PANTHER" id="PTHR30329:SF21">
    <property type="entry name" value="LIPOPROTEIN YIAD-RELATED"/>
    <property type="match status" value="1"/>
</dbReference>
<dbReference type="GO" id="GO:0051301">
    <property type="term" value="P:cell division"/>
    <property type="evidence" value="ECO:0007669"/>
    <property type="project" value="UniProtKB-UniRule"/>
</dbReference>
<keyword evidence="5 8" id="KW-0998">Cell outer membrane</keyword>
<dbReference type="SUPFAM" id="SSF103088">
    <property type="entry name" value="OmpA-like"/>
    <property type="match status" value="1"/>
</dbReference>
<keyword evidence="4 8" id="KW-0564">Palmitate</keyword>
<evidence type="ECO:0000256" key="1">
    <source>
        <dbReference type="ARBA" id="ARBA00022618"/>
    </source>
</evidence>
<evidence type="ECO:0000256" key="3">
    <source>
        <dbReference type="ARBA" id="ARBA00023136"/>
    </source>
</evidence>
<feature type="region of interest" description="Disordered" evidence="9">
    <location>
        <begin position="21"/>
        <end position="53"/>
    </location>
</feature>
<feature type="domain" description="OmpA-like" evidence="10">
    <location>
        <begin position="62"/>
        <end position="177"/>
    </location>
</feature>
<dbReference type="PANTHER" id="PTHR30329">
    <property type="entry name" value="STATOR ELEMENT OF FLAGELLAR MOTOR COMPLEX"/>
    <property type="match status" value="1"/>
</dbReference>
<comment type="subunit">
    <text evidence="8">The Tol-Pal system is composed of five core proteins: the inner membrane proteins TolA, TolQ and TolR, the periplasmic protein TolB and the outer membrane protein Pal. They form a network linking the inner and outer membranes and the peptidoglycan layer.</text>
</comment>
<keyword evidence="12" id="KW-1185">Reference proteome</keyword>
<proteinExistence type="inferred from homology"/>
<dbReference type="GO" id="GO:0009279">
    <property type="term" value="C:cell outer membrane"/>
    <property type="evidence" value="ECO:0007669"/>
    <property type="project" value="UniProtKB-SubCell"/>
</dbReference>
<keyword evidence="6 8" id="KW-0449">Lipoprotein</keyword>
<accession>A0A4Y8ZXL6</accession>
<evidence type="ECO:0000313" key="11">
    <source>
        <dbReference type="EMBL" id="TFI59985.1"/>
    </source>
</evidence>
<dbReference type="Gene3D" id="3.30.1330.60">
    <property type="entry name" value="OmpA-like domain"/>
    <property type="match status" value="1"/>
</dbReference>
<comment type="function">
    <text evidence="8">Part of the Tol-Pal system, which plays a role in outer membrane invagination during cell division and is important for maintaining outer membrane integrity.</text>
</comment>
<dbReference type="NCBIfam" id="TIGR02802">
    <property type="entry name" value="Pal_lipo"/>
    <property type="match status" value="1"/>
</dbReference>
<dbReference type="CDD" id="cd07185">
    <property type="entry name" value="OmpA_C-like"/>
    <property type="match status" value="1"/>
</dbReference>
<dbReference type="InterPro" id="IPR036737">
    <property type="entry name" value="OmpA-like_sf"/>
</dbReference>
<dbReference type="InterPro" id="IPR006665">
    <property type="entry name" value="OmpA-like"/>
</dbReference>
<evidence type="ECO:0000256" key="6">
    <source>
        <dbReference type="ARBA" id="ARBA00023288"/>
    </source>
</evidence>
<dbReference type="InterPro" id="IPR006664">
    <property type="entry name" value="OMP_bac"/>
</dbReference>
<evidence type="ECO:0000259" key="10">
    <source>
        <dbReference type="PROSITE" id="PS51123"/>
    </source>
</evidence>
<reference evidence="11 12" key="1">
    <citation type="submission" date="2019-03" db="EMBL/GenBank/DDBJ databases">
        <title>Genome sequence of Sphingomonas sp. 17J27-24.</title>
        <authorList>
            <person name="Kim M."/>
            <person name="Maeng S."/>
            <person name="Sathiyaraj S."/>
        </authorList>
    </citation>
    <scope>NUCLEOTIDE SEQUENCE [LARGE SCALE GENOMIC DNA]</scope>
    <source>
        <strain evidence="11 12">17J27-24</strain>
    </source>
</reference>
<evidence type="ECO:0000313" key="12">
    <source>
        <dbReference type="Proteomes" id="UP000298213"/>
    </source>
</evidence>
<dbReference type="PROSITE" id="PS51257">
    <property type="entry name" value="PROKAR_LIPOPROTEIN"/>
    <property type="match status" value="1"/>
</dbReference>
<organism evidence="11 12">
    <name type="scientific">Sphingomonas parva</name>
    <dbReference type="NCBI Taxonomy" id="2555898"/>
    <lineage>
        <taxon>Bacteria</taxon>
        <taxon>Pseudomonadati</taxon>
        <taxon>Pseudomonadota</taxon>
        <taxon>Alphaproteobacteria</taxon>
        <taxon>Sphingomonadales</taxon>
        <taxon>Sphingomonadaceae</taxon>
        <taxon>Sphingomonas</taxon>
    </lineage>
</organism>
<dbReference type="InterPro" id="IPR014169">
    <property type="entry name" value="Pal_lipo_C"/>
</dbReference>
<keyword evidence="1 8" id="KW-0132">Cell division</keyword>
<evidence type="ECO:0000256" key="5">
    <source>
        <dbReference type="ARBA" id="ARBA00023237"/>
    </source>
</evidence>
<evidence type="ECO:0000256" key="4">
    <source>
        <dbReference type="ARBA" id="ARBA00023139"/>
    </source>
</evidence>
<sequence length="177" mass="18966">MNSASLKIVAIAAALALTAGCGKKDPKEIPPPPAGSEGTTTGNDGTGQDVGTTVVPGSRADFLRTVGQGQDRIFFETDSYSVDDEDRRILDAQAAWLQANPNVRVTIEGHADERGTREYNLALGDRRANAAKNYLQSRGISPTRMNVISWGKERPEALGSDESAWAQNRRAVTVVPE</sequence>
<evidence type="ECO:0000256" key="9">
    <source>
        <dbReference type="SAM" id="MobiDB-lite"/>
    </source>
</evidence>
<evidence type="ECO:0000256" key="8">
    <source>
        <dbReference type="HAMAP-Rule" id="MF_02204"/>
    </source>
</evidence>
<gene>
    <name evidence="8 11" type="primary">pal</name>
    <name evidence="11" type="ORF">E2493_01660</name>
</gene>
<dbReference type="Pfam" id="PF00691">
    <property type="entry name" value="OmpA"/>
    <property type="match status" value="1"/>
</dbReference>
<dbReference type="InterPro" id="IPR050330">
    <property type="entry name" value="Bact_OuterMem_StrucFunc"/>
</dbReference>
<dbReference type="Proteomes" id="UP000298213">
    <property type="component" value="Unassembled WGS sequence"/>
</dbReference>
<dbReference type="InterPro" id="IPR039001">
    <property type="entry name" value="Pal"/>
</dbReference>
<evidence type="ECO:0000256" key="7">
    <source>
        <dbReference type="ARBA" id="ARBA00023306"/>
    </source>
</evidence>
<keyword evidence="3 8" id="KW-0472">Membrane</keyword>
<dbReference type="EMBL" id="SPDV01000002">
    <property type="protein sequence ID" value="TFI59985.1"/>
    <property type="molecule type" value="Genomic_DNA"/>
</dbReference>
<keyword evidence="2 8" id="KW-0732">Signal</keyword>
<keyword evidence="7 8" id="KW-0131">Cell cycle</keyword>